<dbReference type="CDD" id="cd06163">
    <property type="entry name" value="S2P-M50_PDZ_RseP-like"/>
    <property type="match status" value="1"/>
</dbReference>
<comment type="caution">
    <text evidence="13">The sequence shown here is derived from an EMBL/GenBank/DDBJ whole genome shotgun (WGS) entry which is preliminary data.</text>
</comment>
<dbReference type="InterPro" id="IPR004387">
    <property type="entry name" value="Pept_M50_Zn"/>
</dbReference>
<dbReference type="GO" id="GO:0006508">
    <property type="term" value="P:proteolysis"/>
    <property type="evidence" value="ECO:0007669"/>
    <property type="project" value="UniProtKB-KW"/>
</dbReference>
<reference evidence="13 14" key="1">
    <citation type="submission" date="2019-01" db="EMBL/GenBank/DDBJ databases">
        <title>Bacillus sp. M5HDSG1-1, whole genome shotgun sequence.</title>
        <authorList>
            <person name="Tuo L."/>
        </authorList>
    </citation>
    <scope>NUCLEOTIDE SEQUENCE [LARGE SCALE GENOMIC DNA]</scope>
    <source>
        <strain evidence="13 14">M5HDSG1-1</strain>
    </source>
</reference>
<protein>
    <recommendedName>
        <fullName evidence="11">Zinc metalloprotease</fullName>
        <ecNumber evidence="11">3.4.24.-</ecNumber>
    </recommendedName>
</protein>
<dbReference type="InterPro" id="IPR036034">
    <property type="entry name" value="PDZ_sf"/>
</dbReference>
<evidence type="ECO:0000256" key="7">
    <source>
        <dbReference type="ARBA" id="ARBA00022833"/>
    </source>
</evidence>
<evidence type="ECO:0000256" key="1">
    <source>
        <dbReference type="ARBA" id="ARBA00001947"/>
    </source>
</evidence>
<keyword evidence="4 13" id="KW-0645">Protease</keyword>
<dbReference type="InterPro" id="IPR008915">
    <property type="entry name" value="Peptidase_M50"/>
</dbReference>
<dbReference type="EMBL" id="RZTZ01000001">
    <property type="protein sequence ID" value="RVT67067.1"/>
    <property type="molecule type" value="Genomic_DNA"/>
</dbReference>
<dbReference type="Gene3D" id="2.30.42.10">
    <property type="match status" value="1"/>
</dbReference>
<comment type="subcellular location">
    <subcellularLocation>
        <location evidence="2">Membrane</location>
        <topology evidence="2">Multi-pass membrane protein</topology>
    </subcellularLocation>
</comment>
<dbReference type="EC" id="3.4.24.-" evidence="11"/>
<dbReference type="AlphaFoldDB" id="A0A437KFM9"/>
<keyword evidence="14" id="KW-1185">Reference proteome</keyword>
<dbReference type="Pfam" id="PF17820">
    <property type="entry name" value="PDZ_6"/>
    <property type="match status" value="1"/>
</dbReference>
<keyword evidence="7 11" id="KW-0862">Zinc</keyword>
<keyword evidence="8 11" id="KW-1133">Transmembrane helix</keyword>
<gene>
    <name evidence="13" type="primary">rseP</name>
    <name evidence="13" type="ORF">EM808_00895</name>
</gene>
<dbReference type="PANTHER" id="PTHR42837:SF2">
    <property type="entry name" value="MEMBRANE METALLOPROTEASE ARASP2, CHLOROPLASTIC-RELATED"/>
    <property type="match status" value="1"/>
</dbReference>
<organism evidence="13 14">
    <name type="scientific">Niallia taxi</name>
    <dbReference type="NCBI Taxonomy" id="2499688"/>
    <lineage>
        <taxon>Bacteria</taxon>
        <taxon>Bacillati</taxon>
        <taxon>Bacillota</taxon>
        <taxon>Bacilli</taxon>
        <taxon>Bacillales</taxon>
        <taxon>Bacillaceae</taxon>
        <taxon>Niallia</taxon>
    </lineage>
</organism>
<dbReference type="CDD" id="cd23081">
    <property type="entry name" value="cpPDZ_EcRseP-like"/>
    <property type="match status" value="1"/>
</dbReference>
<proteinExistence type="inferred from homology"/>
<evidence type="ECO:0000256" key="8">
    <source>
        <dbReference type="ARBA" id="ARBA00022989"/>
    </source>
</evidence>
<keyword evidence="11" id="KW-0479">Metal-binding</keyword>
<dbReference type="Pfam" id="PF02163">
    <property type="entry name" value="Peptidase_M50"/>
    <property type="match status" value="1"/>
</dbReference>
<dbReference type="GO" id="GO:0004222">
    <property type="term" value="F:metalloendopeptidase activity"/>
    <property type="evidence" value="ECO:0007669"/>
    <property type="project" value="InterPro"/>
</dbReference>
<dbReference type="InterPro" id="IPR041489">
    <property type="entry name" value="PDZ_6"/>
</dbReference>
<keyword evidence="6 11" id="KW-0378">Hydrolase</keyword>
<evidence type="ECO:0000256" key="10">
    <source>
        <dbReference type="ARBA" id="ARBA00023136"/>
    </source>
</evidence>
<dbReference type="NCBIfam" id="TIGR00054">
    <property type="entry name" value="RIP metalloprotease RseP"/>
    <property type="match status" value="1"/>
</dbReference>
<dbReference type="SUPFAM" id="SSF50156">
    <property type="entry name" value="PDZ domain-like"/>
    <property type="match status" value="1"/>
</dbReference>
<name>A0A437KFM9_9BACI</name>
<sequence>MYTVVAFIIIFGALVFFHELGHFVFAKRAGILCREFAIGFGPKVFSQKRGETTYTIRLLPLGGFVRMAGEDAEMIEIKAGHRIGLLFGKDGKVEKLILNNKEKYPDARIINVEAADLDHDLVVKGYAEDDINEELQVFQINREAVIIENGIETQIAPYDRQFNSKTLWQRTIAIFAGPMMNFVLAFVVFVIIALTQGMPSNEPQLGKLTDDGVAISAGLKEGDTVLSIDGQSVSTWNDVVSIIQKSPGEELEFLLVRDGKEMTVDVTPKETEVEDGEKIGLVGVYSPMEKSPLKAFQYGVTETYTWTKTIIGAVGKLVTGQFSIDALSGPVGIYKSTDTVAQSGIYSLMRWAAILSINLGIMNLLPLPALDGGRLIFFAIEAIRGKPIDRHKEGIVHFIGFALLMLLMIVVTWNDIQRFFLK</sequence>
<feature type="transmembrane region" description="Helical" evidence="11">
    <location>
        <begin position="394"/>
        <end position="413"/>
    </location>
</feature>
<dbReference type="GO" id="GO:0016020">
    <property type="term" value="C:membrane"/>
    <property type="evidence" value="ECO:0007669"/>
    <property type="project" value="UniProtKB-SubCell"/>
</dbReference>
<accession>A0A437KFM9</accession>
<dbReference type="InterPro" id="IPR001478">
    <property type="entry name" value="PDZ"/>
</dbReference>
<feature type="transmembrane region" description="Helical" evidence="11">
    <location>
        <begin position="172"/>
        <end position="194"/>
    </location>
</feature>
<dbReference type="GeneID" id="87615207"/>
<evidence type="ECO:0000256" key="9">
    <source>
        <dbReference type="ARBA" id="ARBA00023049"/>
    </source>
</evidence>
<feature type="domain" description="PDZ" evidence="12">
    <location>
        <begin position="185"/>
        <end position="259"/>
    </location>
</feature>
<comment type="cofactor">
    <cofactor evidence="1 11">
        <name>Zn(2+)</name>
        <dbReference type="ChEBI" id="CHEBI:29105"/>
    </cofactor>
</comment>
<evidence type="ECO:0000313" key="14">
    <source>
        <dbReference type="Proteomes" id="UP000288024"/>
    </source>
</evidence>
<keyword evidence="5 11" id="KW-0812">Transmembrane</keyword>
<dbReference type="SMART" id="SM00228">
    <property type="entry name" value="PDZ"/>
    <property type="match status" value="1"/>
</dbReference>
<evidence type="ECO:0000313" key="13">
    <source>
        <dbReference type="EMBL" id="RVT67067.1"/>
    </source>
</evidence>
<dbReference type="PANTHER" id="PTHR42837">
    <property type="entry name" value="REGULATOR OF SIGMA-E PROTEASE RSEP"/>
    <property type="match status" value="1"/>
</dbReference>
<dbReference type="Proteomes" id="UP000288024">
    <property type="component" value="Unassembled WGS sequence"/>
</dbReference>
<evidence type="ECO:0000256" key="4">
    <source>
        <dbReference type="ARBA" id="ARBA00022670"/>
    </source>
</evidence>
<evidence type="ECO:0000256" key="2">
    <source>
        <dbReference type="ARBA" id="ARBA00004141"/>
    </source>
</evidence>
<keyword evidence="9 11" id="KW-0482">Metalloprotease</keyword>
<evidence type="ECO:0000256" key="11">
    <source>
        <dbReference type="RuleBase" id="RU362031"/>
    </source>
</evidence>
<evidence type="ECO:0000256" key="5">
    <source>
        <dbReference type="ARBA" id="ARBA00022692"/>
    </source>
</evidence>
<evidence type="ECO:0000256" key="3">
    <source>
        <dbReference type="ARBA" id="ARBA00007931"/>
    </source>
</evidence>
<dbReference type="RefSeq" id="WP_127734523.1">
    <property type="nucleotide sequence ID" value="NZ_CP196002.1"/>
</dbReference>
<keyword evidence="10 11" id="KW-0472">Membrane</keyword>
<evidence type="ECO:0000256" key="6">
    <source>
        <dbReference type="ARBA" id="ARBA00022801"/>
    </source>
</evidence>
<comment type="similarity">
    <text evidence="3 11">Belongs to the peptidase M50B family.</text>
</comment>
<evidence type="ECO:0000259" key="12">
    <source>
        <dbReference type="SMART" id="SM00228"/>
    </source>
</evidence>
<dbReference type="GO" id="GO:0046872">
    <property type="term" value="F:metal ion binding"/>
    <property type="evidence" value="ECO:0007669"/>
    <property type="project" value="UniProtKB-KW"/>
</dbReference>